<dbReference type="InterPro" id="IPR002903">
    <property type="entry name" value="RsmH"/>
</dbReference>
<dbReference type="EMBL" id="CAFBLN010000007">
    <property type="protein sequence ID" value="CAB4862171.1"/>
    <property type="molecule type" value="Genomic_DNA"/>
</dbReference>
<dbReference type="Gene3D" id="3.40.50.150">
    <property type="entry name" value="Vaccinia Virus protein VP39"/>
    <property type="match status" value="1"/>
</dbReference>
<comment type="similarity">
    <text evidence="1">Belongs to the methyltransferase superfamily. RsmH family.</text>
</comment>
<accession>A0A6J7CW81</accession>
<organism evidence="5">
    <name type="scientific">freshwater metagenome</name>
    <dbReference type="NCBI Taxonomy" id="449393"/>
    <lineage>
        <taxon>unclassified sequences</taxon>
        <taxon>metagenomes</taxon>
        <taxon>ecological metagenomes</taxon>
    </lineage>
</organism>
<name>A0A6J7CW81_9ZZZZ</name>
<keyword evidence="3" id="KW-0808">Transferase</keyword>
<dbReference type="HAMAP" id="MF_01007">
    <property type="entry name" value="16SrRNA_methyltr_H"/>
    <property type="match status" value="1"/>
</dbReference>
<dbReference type="PANTHER" id="PTHR11265">
    <property type="entry name" value="S-ADENOSYL-METHYLTRANSFERASE MRAW"/>
    <property type="match status" value="1"/>
</dbReference>
<dbReference type="InterPro" id="IPR023397">
    <property type="entry name" value="SAM-dep_MeTrfase_MraW_recog"/>
</dbReference>
<dbReference type="GO" id="GO:0005737">
    <property type="term" value="C:cytoplasm"/>
    <property type="evidence" value="ECO:0007669"/>
    <property type="project" value="TreeGrafter"/>
</dbReference>
<evidence type="ECO:0000313" key="5">
    <source>
        <dbReference type="EMBL" id="CAB4862171.1"/>
    </source>
</evidence>
<protein>
    <submittedName>
        <fullName evidence="5">Unannotated protein</fullName>
    </submittedName>
</protein>
<dbReference type="SUPFAM" id="SSF81799">
    <property type="entry name" value="Putative methyltransferase TM0872, insert domain"/>
    <property type="match status" value="1"/>
</dbReference>
<evidence type="ECO:0000256" key="1">
    <source>
        <dbReference type="ARBA" id="ARBA00010396"/>
    </source>
</evidence>
<dbReference type="SUPFAM" id="SSF53335">
    <property type="entry name" value="S-adenosyl-L-methionine-dependent methyltransferases"/>
    <property type="match status" value="1"/>
</dbReference>
<gene>
    <name evidence="5" type="ORF">UFOPK3381_00317</name>
</gene>
<dbReference type="GO" id="GO:0070475">
    <property type="term" value="P:rRNA base methylation"/>
    <property type="evidence" value="ECO:0007669"/>
    <property type="project" value="TreeGrafter"/>
</dbReference>
<dbReference type="Pfam" id="PF01795">
    <property type="entry name" value="Methyltransf_5"/>
    <property type="match status" value="1"/>
</dbReference>
<sequence length="366" mass="39308">MNRGEVLTNQFTNVSSAGILRRSPTSTQRATSSARSLVFRPDPLWDESVGEQRMTRAFNHVPVLESEVLAAFRTVAPGIIIDATLGGAGHASALLAMRDDIAVLGIDRDPIARHAATERLAPFGNRARVVAGTFSKLVEFLRSESQWIAGREVVGVFADLGVSSPQLDDEARGFSFRADAPLDMRMDGTTGITAAEYIASVELDELRTLLREHGEDKFAHAIAKSILARQPKTTSELVTAVEVAVPMAARRRGNVATRAFQALRVAINEEVRELDEVLNGAVEVLAVGGVLAVISYHSGEDRVTKEFLKYQATGGCTCPVILGCVCGAVATMTVRRGGAIVASAEELTRNPRSRSARMRVGVKVLS</sequence>
<dbReference type="PIRSF" id="PIRSF004486">
    <property type="entry name" value="MraW"/>
    <property type="match status" value="1"/>
</dbReference>
<reference evidence="5" key="1">
    <citation type="submission" date="2020-05" db="EMBL/GenBank/DDBJ databases">
        <authorList>
            <person name="Chiriac C."/>
            <person name="Salcher M."/>
            <person name="Ghai R."/>
            <person name="Kavagutti S V."/>
        </authorList>
    </citation>
    <scope>NUCLEOTIDE SEQUENCE</scope>
</reference>
<dbReference type="AlphaFoldDB" id="A0A6J7CW81"/>
<dbReference type="InterPro" id="IPR029063">
    <property type="entry name" value="SAM-dependent_MTases_sf"/>
</dbReference>
<evidence type="ECO:0000256" key="3">
    <source>
        <dbReference type="ARBA" id="ARBA00022679"/>
    </source>
</evidence>
<dbReference type="GO" id="GO:0071424">
    <property type="term" value="F:rRNA (cytosine-N4-)-methyltransferase activity"/>
    <property type="evidence" value="ECO:0007669"/>
    <property type="project" value="TreeGrafter"/>
</dbReference>
<dbReference type="PANTHER" id="PTHR11265:SF0">
    <property type="entry name" value="12S RRNA N4-METHYLCYTIDINE METHYLTRANSFERASE"/>
    <property type="match status" value="1"/>
</dbReference>
<evidence type="ECO:0000256" key="4">
    <source>
        <dbReference type="ARBA" id="ARBA00022691"/>
    </source>
</evidence>
<keyword evidence="4" id="KW-0949">S-adenosyl-L-methionine</keyword>
<evidence type="ECO:0000256" key="2">
    <source>
        <dbReference type="ARBA" id="ARBA00022603"/>
    </source>
</evidence>
<proteinExistence type="inferred from homology"/>
<dbReference type="NCBIfam" id="TIGR00006">
    <property type="entry name" value="16S rRNA (cytosine(1402)-N(4))-methyltransferase RsmH"/>
    <property type="match status" value="1"/>
</dbReference>
<dbReference type="Gene3D" id="1.10.150.170">
    <property type="entry name" value="Putative methyltransferase TM0872, insert domain"/>
    <property type="match status" value="1"/>
</dbReference>
<keyword evidence="2" id="KW-0489">Methyltransferase</keyword>